<comment type="similarity">
    <text evidence="3 12">Belongs to the phosphoglycerate kinase family.</text>
</comment>
<reference evidence="14" key="1">
    <citation type="journal article" date="2023" name="Insect Mol. Biol.">
        <title>Genome sequencing provides insights into the evolution of gene families encoding plant cell wall-degrading enzymes in longhorned beetles.</title>
        <authorList>
            <person name="Shin N.R."/>
            <person name="Okamura Y."/>
            <person name="Kirsch R."/>
            <person name="Pauchet Y."/>
        </authorList>
    </citation>
    <scope>NUCLEOTIDE SEQUENCE</scope>
    <source>
        <strain evidence="14">RBIC_L_NR</strain>
    </source>
</reference>
<keyword evidence="8 12" id="KW-0418">Kinase</keyword>
<dbReference type="GO" id="GO:0005524">
    <property type="term" value="F:ATP binding"/>
    <property type="evidence" value="ECO:0007669"/>
    <property type="project" value="UniProtKB-KW"/>
</dbReference>
<evidence type="ECO:0000313" key="14">
    <source>
        <dbReference type="EMBL" id="KAJ8936162.1"/>
    </source>
</evidence>
<proteinExistence type="inferred from homology"/>
<dbReference type="PANTHER" id="PTHR11406">
    <property type="entry name" value="PHOSPHOGLYCERATE KINASE"/>
    <property type="match status" value="1"/>
</dbReference>
<dbReference type="InterPro" id="IPR001576">
    <property type="entry name" value="Phosphoglycerate_kinase"/>
</dbReference>
<dbReference type="GO" id="GO:0005829">
    <property type="term" value="C:cytosol"/>
    <property type="evidence" value="ECO:0007669"/>
    <property type="project" value="TreeGrafter"/>
</dbReference>
<keyword evidence="9" id="KW-0067">ATP-binding</keyword>
<keyword evidence="7" id="KW-0547">Nucleotide-binding</keyword>
<dbReference type="AlphaFoldDB" id="A0AAV8XAW7"/>
<evidence type="ECO:0000256" key="3">
    <source>
        <dbReference type="ARBA" id="ARBA00008982"/>
    </source>
</evidence>
<dbReference type="Proteomes" id="UP001162156">
    <property type="component" value="Unassembled WGS sequence"/>
</dbReference>
<name>A0AAV8XAW7_9CUCU</name>
<evidence type="ECO:0000256" key="8">
    <source>
        <dbReference type="ARBA" id="ARBA00022777"/>
    </source>
</evidence>
<dbReference type="FunFam" id="3.40.50.1260:FF:000031">
    <property type="entry name" value="Phosphoglycerate kinase 1"/>
    <property type="match status" value="1"/>
</dbReference>
<keyword evidence="11" id="KW-0324">Glycolysis</keyword>
<keyword evidence="5 12" id="KW-0808">Transferase</keyword>
<evidence type="ECO:0000313" key="15">
    <source>
        <dbReference type="Proteomes" id="UP001162156"/>
    </source>
</evidence>
<dbReference type="GO" id="GO:0006094">
    <property type="term" value="P:gluconeogenesis"/>
    <property type="evidence" value="ECO:0007669"/>
    <property type="project" value="TreeGrafter"/>
</dbReference>
<feature type="non-terminal residue" evidence="14">
    <location>
        <position position="1"/>
    </location>
</feature>
<keyword evidence="10" id="KW-0460">Magnesium</keyword>
<keyword evidence="6" id="KW-0479">Metal-binding</keyword>
<dbReference type="SUPFAM" id="SSF53748">
    <property type="entry name" value="Phosphoglycerate kinase"/>
    <property type="match status" value="1"/>
</dbReference>
<dbReference type="GO" id="GO:0006096">
    <property type="term" value="P:glycolytic process"/>
    <property type="evidence" value="ECO:0007669"/>
    <property type="project" value="UniProtKB-KW"/>
</dbReference>
<dbReference type="Pfam" id="PF00162">
    <property type="entry name" value="PGK"/>
    <property type="match status" value="2"/>
</dbReference>
<evidence type="ECO:0000256" key="5">
    <source>
        <dbReference type="ARBA" id="ARBA00022679"/>
    </source>
</evidence>
<comment type="catalytic activity">
    <reaction evidence="12">
        <text>(2R)-3-phosphoglycerate + ATP = (2R)-3-phospho-glyceroyl phosphate + ADP</text>
        <dbReference type="Rhea" id="RHEA:14801"/>
        <dbReference type="ChEBI" id="CHEBI:30616"/>
        <dbReference type="ChEBI" id="CHEBI:57604"/>
        <dbReference type="ChEBI" id="CHEBI:58272"/>
        <dbReference type="ChEBI" id="CHEBI:456216"/>
        <dbReference type="EC" id="2.7.2.3"/>
    </reaction>
</comment>
<protein>
    <recommendedName>
        <fullName evidence="4 12">Phosphoglycerate kinase</fullName>
        <ecNumber evidence="4 12">2.7.2.3</ecNumber>
    </recommendedName>
</protein>
<evidence type="ECO:0000256" key="13">
    <source>
        <dbReference type="RuleBase" id="RU000696"/>
    </source>
</evidence>
<dbReference type="PANTHER" id="PTHR11406:SF0">
    <property type="entry name" value="PHOSPHOGLYCERATE KINASE"/>
    <property type="match status" value="1"/>
</dbReference>
<sequence>ADFNLPYNSHGEIIDFFRVEASLQTIEYALEVGARSIIIISHMARPKGLYVKQFSLEPNSPNGSIILLENLRFHIEETGTGIDINGREIHATTEEITRFEANLRKLGDIYVNDAFSTSHRTHTSMLLKNFEIRVCGFLLKSEIEYFSKALDPSNIKKPYLVIIAGNKVSDKLPAIENILEIADDVIIAGGMAYSALYVLKNMKVGSTLIFPETKEIIKKIAEKAEKLNVKLHFPLDFIITNQLDHDETVSTADANMGIPDEWIGLDIGPKSLDYFSKIIYRSRTIIWNG</sequence>
<comment type="subunit">
    <text evidence="13">Monomer.</text>
</comment>
<dbReference type="Gene3D" id="3.40.50.1260">
    <property type="entry name" value="Phosphoglycerate kinase, N-terminal domain"/>
    <property type="match status" value="3"/>
</dbReference>
<accession>A0AAV8XAW7</accession>
<dbReference type="InterPro" id="IPR036043">
    <property type="entry name" value="Phosphoglycerate_kinase_sf"/>
</dbReference>
<evidence type="ECO:0000256" key="11">
    <source>
        <dbReference type="ARBA" id="ARBA00023152"/>
    </source>
</evidence>
<keyword evidence="15" id="KW-1185">Reference proteome</keyword>
<comment type="pathway">
    <text evidence="2 12">Carbohydrate degradation; glycolysis; pyruvate from D-glyceraldehyde 3-phosphate: step 2/5.</text>
</comment>
<evidence type="ECO:0000256" key="10">
    <source>
        <dbReference type="ARBA" id="ARBA00022842"/>
    </source>
</evidence>
<dbReference type="GO" id="GO:0004618">
    <property type="term" value="F:phosphoglycerate kinase activity"/>
    <property type="evidence" value="ECO:0007669"/>
    <property type="project" value="UniProtKB-EC"/>
</dbReference>
<evidence type="ECO:0000256" key="1">
    <source>
        <dbReference type="ARBA" id="ARBA00001946"/>
    </source>
</evidence>
<evidence type="ECO:0000256" key="12">
    <source>
        <dbReference type="RuleBase" id="RU000532"/>
    </source>
</evidence>
<dbReference type="EC" id="2.7.2.3" evidence="4 12"/>
<gene>
    <name evidence="14" type="ORF">NQ314_012469</name>
</gene>
<dbReference type="EMBL" id="JANEYF010003455">
    <property type="protein sequence ID" value="KAJ8936162.1"/>
    <property type="molecule type" value="Genomic_DNA"/>
</dbReference>
<evidence type="ECO:0000256" key="2">
    <source>
        <dbReference type="ARBA" id="ARBA00004838"/>
    </source>
</evidence>
<dbReference type="InterPro" id="IPR015824">
    <property type="entry name" value="Phosphoglycerate_kinase_N"/>
</dbReference>
<dbReference type="PRINTS" id="PR00477">
    <property type="entry name" value="PHGLYCKINASE"/>
</dbReference>
<evidence type="ECO:0000256" key="6">
    <source>
        <dbReference type="ARBA" id="ARBA00022723"/>
    </source>
</evidence>
<evidence type="ECO:0000256" key="9">
    <source>
        <dbReference type="ARBA" id="ARBA00022840"/>
    </source>
</evidence>
<dbReference type="GO" id="GO:0043531">
    <property type="term" value="F:ADP binding"/>
    <property type="evidence" value="ECO:0007669"/>
    <property type="project" value="TreeGrafter"/>
</dbReference>
<comment type="caution">
    <text evidence="14">The sequence shown here is derived from an EMBL/GenBank/DDBJ whole genome shotgun (WGS) entry which is preliminary data.</text>
</comment>
<evidence type="ECO:0000256" key="7">
    <source>
        <dbReference type="ARBA" id="ARBA00022741"/>
    </source>
</evidence>
<evidence type="ECO:0000256" key="4">
    <source>
        <dbReference type="ARBA" id="ARBA00013061"/>
    </source>
</evidence>
<organism evidence="14 15">
    <name type="scientific">Rhamnusium bicolor</name>
    <dbReference type="NCBI Taxonomy" id="1586634"/>
    <lineage>
        <taxon>Eukaryota</taxon>
        <taxon>Metazoa</taxon>
        <taxon>Ecdysozoa</taxon>
        <taxon>Arthropoda</taxon>
        <taxon>Hexapoda</taxon>
        <taxon>Insecta</taxon>
        <taxon>Pterygota</taxon>
        <taxon>Neoptera</taxon>
        <taxon>Endopterygota</taxon>
        <taxon>Coleoptera</taxon>
        <taxon>Polyphaga</taxon>
        <taxon>Cucujiformia</taxon>
        <taxon>Chrysomeloidea</taxon>
        <taxon>Cerambycidae</taxon>
        <taxon>Lepturinae</taxon>
        <taxon>Rhagiini</taxon>
        <taxon>Rhamnusium</taxon>
    </lineage>
</organism>
<comment type="cofactor">
    <cofactor evidence="1">
        <name>Mg(2+)</name>
        <dbReference type="ChEBI" id="CHEBI:18420"/>
    </cofactor>
</comment>